<evidence type="ECO:0000313" key="1">
    <source>
        <dbReference type="EMBL" id="THV41475.1"/>
    </source>
</evidence>
<name>A0A4S8QEY0_9ACTN</name>
<accession>A0A4S8QEY0</accession>
<dbReference type="Proteomes" id="UP000308760">
    <property type="component" value="Unassembled WGS sequence"/>
</dbReference>
<reference evidence="1 2" key="2">
    <citation type="submission" date="2019-05" db="EMBL/GenBank/DDBJ databases">
        <title>Glycomyces buryatensis sp. nov.</title>
        <authorList>
            <person name="Nikitina E."/>
        </authorList>
    </citation>
    <scope>NUCLEOTIDE SEQUENCE [LARGE SCALE GENOMIC DNA]</scope>
    <source>
        <strain evidence="1 2">18</strain>
    </source>
</reference>
<organism evidence="1 2">
    <name type="scientific">Glycomyces buryatensis</name>
    <dbReference type="NCBI Taxonomy" id="2570927"/>
    <lineage>
        <taxon>Bacteria</taxon>
        <taxon>Bacillati</taxon>
        <taxon>Actinomycetota</taxon>
        <taxon>Actinomycetes</taxon>
        <taxon>Glycomycetales</taxon>
        <taxon>Glycomycetaceae</taxon>
        <taxon>Glycomyces</taxon>
    </lineage>
</organism>
<keyword evidence="2" id="KW-1185">Reference proteome</keyword>
<comment type="caution">
    <text evidence="1">The sequence shown here is derived from an EMBL/GenBank/DDBJ whole genome shotgun (WGS) entry which is preliminary data.</text>
</comment>
<dbReference type="AlphaFoldDB" id="A0A4S8QEY0"/>
<gene>
    <name evidence="1" type="ORF">FAB82_11810</name>
</gene>
<protein>
    <submittedName>
        <fullName evidence="1">Uncharacterized protein</fullName>
    </submittedName>
</protein>
<dbReference type="OrthoDB" id="9840448at2"/>
<dbReference type="EMBL" id="STGY01000044">
    <property type="protein sequence ID" value="THV41475.1"/>
    <property type="molecule type" value="Genomic_DNA"/>
</dbReference>
<proteinExistence type="predicted"/>
<evidence type="ECO:0000313" key="2">
    <source>
        <dbReference type="Proteomes" id="UP000308760"/>
    </source>
</evidence>
<dbReference type="RefSeq" id="WP_136534745.1">
    <property type="nucleotide sequence ID" value="NZ_STGY01000044.1"/>
</dbReference>
<reference evidence="2" key="1">
    <citation type="submission" date="2019-04" db="EMBL/GenBank/DDBJ databases">
        <title>Nocardioides xinjiangensis sp. nov.</title>
        <authorList>
            <person name="Liu S."/>
        </authorList>
    </citation>
    <scope>NUCLEOTIDE SEQUENCE [LARGE SCALE GENOMIC DNA]</scope>
    <source>
        <strain evidence="2">18</strain>
    </source>
</reference>
<sequence>MATAWNDLAAIKETFGLLAAPRRLAMAAELLEWTAANFRTPFGDPAVSDIVTRSATAVRDAIGRGASTATGSGLTGELYDVSEETEERGAEEILLSYYLCFDDLDPEIRPDRLVSMFDQCYQADVRRYSEVAIAIGENPEVTSREQQILDYQRALIARYTCS</sequence>